<name>A0A9J6FXA4_HAELO</name>
<gene>
    <name evidence="1" type="ORF">HPB48_017675</name>
</gene>
<dbReference type="EMBL" id="JABSTR010000004">
    <property type="protein sequence ID" value="KAH9366676.1"/>
    <property type="molecule type" value="Genomic_DNA"/>
</dbReference>
<keyword evidence="2" id="KW-1185">Reference proteome</keyword>
<evidence type="ECO:0000313" key="1">
    <source>
        <dbReference type="EMBL" id="KAH9366676.1"/>
    </source>
</evidence>
<dbReference type="VEuPathDB" id="VectorBase:HLOH_056008"/>
<reference evidence="1 2" key="1">
    <citation type="journal article" date="2020" name="Cell">
        <title>Large-Scale Comparative Analyses of Tick Genomes Elucidate Their Genetic Diversity and Vector Capacities.</title>
        <authorList>
            <consortium name="Tick Genome and Microbiome Consortium (TIGMIC)"/>
            <person name="Jia N."/>
            <person name="Wang J."/>
            <person name="Shi W."/>
            <person name="Du L."/>
            <person name="Sun Y."/>
            <person name="Zhan W."/>
            <person name="Jiang J.F."/>
            <person name="Wang Q."/>
            <person name="Zhang B."/>
            <person name="Ji P."/>
            <person name="Bell-Sakyi L."/>
            <person name="Cui X.M."/>
            <person name="Yuan T.T."/>
            <person name="Jiang B.G."/>
            <person name="Yang W.F."/>
            <person name="Lam T.T."/>
            <person name="Chang Q.C."/>
            <person name="Ding S.J."/>
            <person name="Wang X.J."/>
            <person name="Zhu J.G."/>
            <person name="Ruan X.D."/>
            <person name="Zhao L."/>
            <person name="Wei J.T."/>
            <person name="Ye R.Z."/>
            <person name="Que T.C."/>
            <person name="Du C.H."/>
            <person name="Zhou Y.H."/>
            <person name="Cheng J.X."/>
            <person name="Dai P.F."/>
            <person name="Guo W.B."/>
            <person name="Han X.H."/>
            <person name="Huang E.J."/>
            <person name="Li L.F."/>
            <person name="Wei W."/>
            <person name="Gao Y.C."/>
            <person name="Liu J.Z."/>
            <person name="Shao H.Z."/>
            <person name="Wang X."/>
            <person name="Wang C.C."/>
            <person name="Yang T.C."/>
            <person name="Huo Q.B."/>
            <person name="Li W."/>
            <person name="Chen H.Y."/>
            <person name="Chen S.E."/>
            <person name="Zhou L.G."/>
            <person name="Ni X.B."/>
            <person name="Tian J.H."/>
            <person name="Sheng Y."/>
            <person name="Liu T."/>
            <person name="Pan Y.S."/>
            <person name="Xia L.Y."/>
            <person name="Li J."/>
            <person name="Zhao F."/>
            <person name="Cao W.C."/>
        </authorList>
    </citation>
    <scope>NUCLEOTIDE SEQUENCE [LARGE SCALE GENOMIC DNA]</scope>
    <source>
        <strain evidence="1">HaeL-2018</strain>
    </source>
</reference>
<dbReference type="OrthoDB" id="6611384at2759"/>
<dbReference type="Proteomes" id="UP000821853">
    <property type="component" value="Chromosome 2"/>
</dbReference>
<evidence type="ECO:0000313" key="2">
    <source>
        <dbReference type="Proteomes" id="UP000821853"/>
    </source>
</evidence>
<proteinExistence type="predicted"/>
<sequence>MDITVAVFTVQLKWSTGKRPSLLLALQAESTGELRLVPIEDKAPGLVAEAIATQVLPETQIMTNGGTLFSRVEAVADSDGPMRLIHNAGLRDDDTSEEASKKPLSPFFNTQKLRVAWRYALTSLKEVAGIRDLEFLKAHLDWLSWTSLNGARHCKDPFLRLLDCIAKAYES</sequence>
<accession>A0A9J6FXA4</accession>
<organism evidence="1 2">
    <name type="scientific">Haemaphysalis longicornis</name>
    <name type="common">Bush tick</name>
    <dbReference type="NCBI Taxonomy" id="44386"/>
    <lineage>
        <taxon>Eukaryota</taxon>
        <taxon>Metazoa</taxon>
        <taxon>Ecdysozoa</taxon>
        <taxon>Arthropoda</taxon>
        <taxon>Chelicerata</taxon>
        <taxon>Arachnida</taxon>
        <taxon>Acari</taxon>
        <taxon>Parasitiformes</taxon>
        <taxon>Ixodida</taxon>
        <taxon>Ixodoidea</taxon>
        <taxon>Ixodidae</taxon>
        <taxon>Haemaphysalinae</taxon>
        <taxon>Haemaphysalis</taxon>
    </lineage>
</organism>
<dbReference type="AlphaFoldDB" id="A0A9J6FXA4"/>
<comment type="caution">
    <text evidence="1">The sequence shown here is derived from an EMBL/GenBank/DDBJ whole genome shotgun (WGS) entry which is preliminary data.</text>
</comment>
<protein>
    <submittedName>
        <fullName evidence="1">Uncharacterized protein</fullName>
    </submittedName>
</protein>